<dbReference type="SUPFAM" id="SSF90123">
    <property type="entry name" value="ABC transporter transmembrane region"/>
    <property type="match status" value="1"/>
</dbReference>
<dbReference type="AlphaFoldDB" id="A0A7U6RA59"/>
<dbReference type="Proteomes" id="UP000464661">
    <property type="component" value="Chromosome"/>
</dbReference>
<feature type="domain" description="ABC transmembrane type-1" evidence="7">
    <location>
        <begin position="1"/>
        <end position="65"/>
    </location>
</feature>
<keyword evidence="2 6" id="KW-0812">Transmembrane</keyword>
<organism evidence="8 9">
    <name type="scientific">Pseudomonas putida</name>
    <name type="common">Arthrobacter siderocapsulatus</name>
    <dbReference type="NCBI Taxonomy" id="303"/>
    <lineage>
        <taxon>Bacteria</taxon>
        <taxon>Pseudomonadati</taxon>
        <taxon>Pseudomonadota</taxon>
        <taxon>Gammaproteobacteria</taxon>
        <taxon>Pseudomonadales</taxon>
        <taxon>Pseudomonadaceae</taxon>
        <taxon>Pseudomonas</taxon>
    </lineage>
</organism>
<evidence type="ECO:0000256" key="2">
    <source>
        <dbReference type="ARBA" id="ARBA00022692"/>
    </source>
</evidence>
<accession>A0A7U6RA59</accession>
<reference evidence="8 9" key="1">
    <citation type="submission" date="2020-01" db="EMBL/GenBank/DDBJ databases">
        <title>Complete Genome Sequence of Pseudomonas putida Strain TS312, Harboring the HdtS type N-acyl-homoserine Lactone Synthase, Isolated from a Paper Mill.</title>
        <authorList>
            <person name="Hosoe A."/>
            <person name="Suenaga T."/>
            <person name="Sugi T."/>
            <person name="Izumi T."/>
            <person name="Nagai N."/>
            <person name="Terada A."/>
        </authorList>
    </citation>
    <scope>NUCLEOTIDE SEQUENCE [LARGE SCALE GENOMIC DNA]</scope>
    <source>
        <strain evidence="8 9">TS312</strain>
    </source>
</reference>
<dbReference type="PROSITE" id="PS50929">
    <property type="entry name" value="ABC_TM1F"/>
    <property type="match status" value="1"/>
</dbReference>
<dbReference type="InterPro" id="IPR036640">
    <property type="entry name" value="ABC1_TM_sf"/>
</dbReference>
<dbReference type="EMBL" id="AP022324">
    <property type="protein sequence ID" value="BBU42108.1"/>
    <property type="molecule type" value="Genomic_DNA"/>
</dbReference>
<evidence type="ECO:0000313" key="8">
    <source>
        <dbReference type="EMBL" id="BBU42108.1"/>
    </source>
</evidence>
<gene>
    <name evidence="8" type="ORF">PPTS312_00230</name>
</gene>
<dbReference type="GO" id="GO:0005886">
    <property type="term" value="C:plasma membrane"/>
    <property type="evidence" value="ECO:0007669"/>
    <property type="project" value="UniProtKB-SubCell"/>
</dbReference>
<evidence type="ECO:0000259" key="7">
    <source>
        <dbReference type="PROSITE" id="PS50929"/>
    </source>
</evidence>
<evidence type="ECO:0000256" key="1">
    <source>
        <dbReference type="ARBA" id="ARBA00004651"/>
    </source>
</evidence>
<keyword evidence="3 6" id="KW-1133">Transmembrane helix</keyword>
<proteinExistence type="predicted"/>
<keyword evidence="4 6" id="KW-0472">Membrane</keyword>
<comment type="subcellular location">
    <subcellularLocation>
        <location evidence="1">Cell membrane</location>
        <topology evidence="1">Multi-pass membrane protein</topology>
    </subcellularLocation>
</comment>
<dbReference type="InterPro" id="IPR011527">
    <property type="entry name" value="ABC1_TM_dom"/>
</dbReference>
<dbReference type="GO" id="GO:0140359">
    <property type="term" value="F:ABC-type transporter activity"/>
    <property type="evidence" value="ECO:0007669"/>
    <property type="project" value="InterPro"/>
</dbReference>
<evidence type="ECO:0000256" key="5">
    <source>
        <dbReference type="SAM" id="MobiDB-lite"/>
    </source>
</evidence>
<feature type="transmembrane region" description="Helical" evidence="6">
    <location>
        <begin position="38"/>
        <end position="57"/>
    </location>
</feature>
<evidence type="ECO:0000256" key="3">
    <source>
        <dbReference type="ARBA" id="ARBA00022989"/>
    </source>
</evidence>
<dbReference type="GO" id="GO:0005524">
    <property type="term" value="F:ATP binding"/>
    <property type="evidence" value="ECO:0007669"/>
    <property type="project" value="InterPro"/>
</dbReference>
<protein>
    <recommendedName>
        <fullName evidence="7">ABC transmembrane type-1 domain-containing protein</fullName>
    </recommendedName>
</protein>
<name>A0A7U6RA59_PSEPU</name>
<feature type="region of interest" description="Disordered" evidence="5">
    <location>
        <begin position="1"/>
        <end position="25"/>
    </location>
</feature>
<dbReference type="Gene3D" id="1.20.1560.10">
    <property type="entry name" value="ABC transporter type 1, transmembrane domain"/>
    <property type="match status" value="1"/>
</dbReference>
<evidence type="ECO:0000256" key="6">
    <source>
        <dbReference type="SAM" id="Phobius"/>
    </source>
</evidence>
<feature type="region of interest" description="Disordered" evidence="5">
    <location>
        <begin position="79"/>
        <end position="98"/>
    </location>
</feature>
<evidence type="ECO:0000256" key="4">
    <source>
        <dbReference type="ARBA" id="ARBA00023136"/>
    </source>
</evidence>
<sequence>MRSFGGEAYEEQRFGKASQSNTDKQLRMTRTGSLYTPMLQLVIYSAMAALMFLVLFLRGDSTLATWLPTPPPPACCPNRSASFRKSARPSRRAWPVQKASSSNWTKNLSWTPVLSRRSAWKGAWKCAT</sequence>
<evidence type="ECO:0000313" key="9">
    <source>
        <dbReference type="Proteomes" id="UP000464661"/>
    </source>
</evidence>